<comment type="caution">
    <text evidence="2">The sequence shown here is derived from an EMBL/GenBank/DDBJ whole genome shotgun (WGS) entry which is preliminary data.</text>
</comment>
<feature type="domain" description="Methyltransferase small" evidence="1">
    <location>
        <begin position="35"/>
        <end position="174"/>
    </location>
</feature>
<dbReference type="InterPro" id="IPR029063">
    <property type="entry name" value="SAM-dependent_MTases_sf"/>
</dbReference>
<dbReference type="PANTHER" id="PTHR47739:SF1">
    <property type="entry name" value="TRNA1(VAL) (ADENINE(37)-N6)-METHYLTRANSFERASE"/>
    <property type="match status" value="1"/>
</dbReference>
<dbReference type="SUPFAM" id="SSF53335">
    <property type="entry name" value="S-adenosyl-L-methionine-dependent methyltransferases"/>
    <property type="match status" value="1"/>
</dbReference>
<evidence type="ECO:0000313" key="3">
    <source>
        <dbReference type="Proteomes" id="UP000004594"/>
    </source>
</evidence>
<dbReference type="InterPro" id="IPR007848">
    <property type="entry name" value="Small_mtfrase_dom"/>
</dbReference>
<reference evidence="2 3" key="1">
    <citation type="submission" date="2010-11" db="EMBL/GenBank/DDBJ databases">
        <authorList>
            <person name="Durkin A.S."/>
            <person name="Madupu R."/>
            <person name="Torralba M."/>
            <person name="Gillis M."/>
            <person name="Methe B."/>
            <person name="Sutton G."/>
            <person name="Nelson K.E."/>
        </authorList>
    </citation>
    <scope>NUCLEOTIDE SEQUENCE [LARGE SCALE GENOMIC DNA]</scope>
    <source>
        <strain evidence="2 3">UPII 345-E</strain>
    </source>
</reference>
<name>E4L838_9FIRM</name>
<gene>
    <name evidence="2" type="ORF">HMPREF9220_1020</name>
</gene>
<sequence length="246" mass="27936">MSNWILKENERLDDLIRDGMKIIQRTDGFCFSIDSVLLAHYVSIKNKDKIADLGTGTGIIPLLLSALGAKDIAAFEINPVMADIAKRNVSGNKKNDIIKVLECDYKKIKEYYPTGSFTSVVANPPYRDIKTGKISNKEAVATACYEINATIEDVFKTAQYLLKYGGRLTMVHRADRLCDLITYGRKYKMEAKRMRFIYARKKHNAVRVLVEWKYGGNVEVTVEPPLFLHYDDGAYTEEVLSIYGKE</sequence>
<protein>
    <submittedName>
        <fullName evidence="2">Methyltransferase small domain protein</fullName>
    </submittedName>
</protein>
<evidence type="ECO:0000313" key="2">
    <source>
        <dbReference type="EMBL" id="EFR42973.1"/>
    </source>
</evidence>
<dbReference type="RefSeq" id="WP_007554380.1">
    <property type="nucleotide sequence ID" value="NZ_AENT01000012.1"/>
</dbReference>
<proteinExistence type="predicted"/>
<dbReference type="OrthoDB" id="9777257at2"/>
<dbReference type="EMBL" id="AENT01000012">
    <property type="protein sequence ID" value="EFR42973.1"/>
    <property type="molecule type" value="Genomic_DNA"/>
</dbReference>
<dbReference type="eggNOG" id="COG4123">
    <property type="taxonomic scope" value="Bacteria"/>
</dbReference>
<dbReference type="AlphaFoldDB" id="E4L838"/>
<organism evidence="2 3">
    <name type="scientific">Dialister micraerophilus UPII 345-E</name>
    <dbReference type="NCBI Taxonomy" id="910314"/>
    <lineage>
        <taxon>Bacteria</taxon>
        <taxon>Bacillati</taxon>
        <taxon>Bacillota</taxon>
        <taxon>Negativicutes</taxon>
        <taxon>Veillonellales</taxon>
        <taxon>Veillonellaceae</taxon>
        <taxon>Dialister</taxon>
    </lineage>
</organism>
<dbReference type="GO" id="GO:0032259">
    <property type="term" value="P:methylation"/>
    <property type="evidence" value="ECO:0007669"/>
    <property type="project" value="UniProtKB-KW"/>
</dbReference>
<accession>E4L838</accession>
<evidence type="ECO:0000259" key="1">
    <source>
        <dbReference type="Pfam" id="PF05175"/>
    </source>
</evidence>
<dbReference type="InterPro" id="IPR050210">
    <property type="entry name" value="tRNA_Adenine-N(6)_MTase"/>
</dbReference>
<dbReference type="CDD" id="cd02440">
    <property type="entry name" value="AdoMet_MTases"/>
    <property type="match status" value="1"/>
</dbReference>
<dbReference type="Gene3D" id="3.40.50.150">
    <property type="entry name" value="Vaccinia Virus protein VP39"/>
    <property type="match status" value="1"/>
</dbReference>
<dbReference type="GO" id="GO:0008168">
    <property type="term" value="F:methyltransferase activity"/>
    <property type="evidence" value="ECO:0007669"/>
    <property type="project" value="UniProtKB-KW"/>
</dbReference>
<dbReference type="Pfam" id="PF05175">
    <property type="entry name" value="MTS"/>
    <property type="match status" value="1"/>
</dbReference>
<dbReference type="PANTHER" id="PTHR47739">
    <property type="entry name" value="TRNA1(VAL) (ADENINE(37)-N6)-METHYLTRANSFERASE"/>
    <property type="match status" value="1"/>
</dbReference>
<keyword evidence="2" id="KW-0808">Transferase</keyword>
<keyword evidence="2" id="KW-0489">Methyltransferase</keyword>
<dbReference type="Proteomes" id="UP000004594">
    <property type="component" value="Unassembled WGS sequence"/>
</dbReference>